<dbReference type="AlphaFoldDB" id="A0A3D8PJJ6"/>
<evidence type="ECO:0000313" key="2">
    <source>
        <dbReference type="EMBL" id="RDW15409.1"/>
    </source>
</evidence>
<feature type="domain" description="Molybdopterin-guanine dinucleotide biosynthesis protein B (MobB)" evidence="1">
    <location>
        <begin position="5"/>
        <end position="134"/>
    </location>
</feature>
<dbReference type="InterPro" id="IPR004435">
    <property type="entry name" value="MobB_dom"/>
</dbReference>
<dbReference type="SUPFAM" id="SSF52540">
    <property type="entry name" value="P-loop containing nucleoside triphosphate hydrolases"/>
    <property type="match status" value="1"/>
</dbReference>
<dbReference type="NCBIfam" id="TIGR00176">
    <property type="entry name" value="mobB"/>
    <property type="match status" value="1"/>
</dbReference>
<dbReference type="Gene3D" id="3.40.50.300">
    <property type="entry name" value="P-loop containing nucleotide triphosphate hydrolases"/>
    <property type="match status" value="1"/>
</dbReference>
<dbReference type="EMBL" id="PIOD01000025">
    <property type="protein sequence ID" value="RDW15409.1"/>
    <property type="molecule type" value="Genomic_DNA"/>
</dbReference>
<dbReference type="PANTHER" id="PTHR40072:SF1">
    <property type="entry name" value="MOLYBDOPTERIN-GUANINE DINUCLEOTIDE BIOSYNTHESIS ADAPTER PROTEIN"/>
    <property type="match status" value="1"/>
</dbReference>
<sequence length="168" mass="18985">MQMEVIQIIGYKNSGKTTTASKLIEVLSQQGIQVASLKHHGHGGKPLGIENTDSFKHHKAGAIVSGVEGEGMFQLTNHHSWNLEQMLAIYEILNIDVLVIEGFKQSKYKKVVLINKEEDLILLEEATNIVAVITSLPLESSFYPIFKRTHLRRFCDWMYQTYIAKGID</sequence>
<dbReference type="GO" id="GO:0005525">
    <property type="term" value="F:GTP binding"/>
    <property type="evidence" value="ECO:0007669"/>
    <property type="project" value="InterPro"/>
</dbReference>
<protein>
    <submittedName>
        <fullName evidence="2">Molybdopterin-guanine dinucleotide biosynthesis protein B</fullName>
    </submittedName>
</protein>
<dbReference type="OrthoDB" id="9786803at2"/>
<dbReference type="PANTHER" id="PTHR40072">
    <property type="entry name" value="MOLYBDOPTERIN-GUANINE DINUCLEOTIDE BIOSYNTHESIS ADAPTER PROTEIN-RELATED"/>
    <property type="match status" value="1"/>
</dbReference>
<dbReference type="GO" id="GO:0006777">
    <property type="term" value="P:Mo-molybdopterin cofactor biosynthetic process"/>
    <property type="evidence" value="ECO:0007669"/>
    <property type="project" value="InterPro"/>
</dbReference>
<dbReference type="Pfam" id="PF03205">
    <property type="entry name" value="MobB"/>
    <property type="match status" value="1"/>
</dbReference>
<proteinExistence type="predicted"/>
<reference evidence="3" key="1">
    <citation type="submission" date="2017-11" db="EMBL/GenBank/DDBJ databases">
        <authorList>
            <person name="Zhu W."/>
        </authorList>
    </citation>
    <scope>NUCLEOTIDE SEQUENCE [LARGE SCALE GENOMIC DNA]</scope>
    <source>
        <strain evidence="3">CAU 1051</strain>
    </source>
</reference>
<dbReference type="InterPro" id="IPR027417">
    <property type="entry name" value="P-loop_NTPase"/>
</dbReference>
<gene>
    <name evidence="2" type="primary">mobB</name>
    <name evidence="2" type="ORF">CWR45_16610</name>
</gene>
<accession>A0A3D8PJJ6</accession>
<organism evidence="2 3">
    <name type="scientific">Oceanobacillus chungangensis</name>
    <dbReference type="NCBI Taxonomy" id="1229152"/>
    <lineage>
        <taxon>Bacteria</taxon>
        <taxon>Bacillati</taxon>
        <taxon>Bacillota</taxon>
        <taxon>Bacilli</taxon>
        <taxon>Bacillales</taxon>
        <taxon>Bacillaceae</taxon>
        <taxon>Oceanobacillus</taxon>
    </lineage>
</organism>
<name>A0A3D8PJJ6_9BACI</name>
<dbReference type="Proteomes" id="UP000256520">
    <property type="component" value="Unassembled WGS sequence"/>
</dbReference>
<evidence type="ECO:0000259" key="1">
    <source>
        <dbReference type="Pfam" id="PF03205"/>
    </source>
</evidence>
<comment type="caution">
    <text evidence="2">The sequence shown here is derived from an EMBL/GenBank/DDBJ whole genome shotgun (WGS) entry which is preliminary data.</text>
</comment>
<dbReference type="InterPro" id="IPR052539">
    <property type="entry name" value="MGD_biosynthesis_adapter"/>
</dbReference>
<evidence type="ECO:0000313" key="3">
    <source>
        <dbReference type="Proteomes" id="UP000256520"/>
    </source>
</evidence>
<keyword evidence="3" id="KW-1185">Reference proteome</keyword>